<reference evidence="2 3" key="1">
    <citation type="journal article" date="2022" name="Nat. Plants">
        <title>Genomes of leafy and leafless Platanthera orchids illuminate the evolution of mycoheterotrophy.</title>
        <authorList>
            <person name="Li M.H."/>
            <person name="Liu K.W."/>
            <person name="Li Z."/>
            <person name="Lu H.C."/>
            <person name="Ye Q.L."/>
            <person name="Zhang D."/>
            <person name="Wang J.Y."/>
            <person name="Li Y.F."/>
            <person name="Zhong Z.M."/>
            <person name="Liu X."/>
            <person name="Yu X."/>
            <person name="Liu D.K."/>
            <person name="Tu X.D."/>
            <person name="Liu B."/>
            <person name="Hao Y."/>
            <person name="Liao X.Y."/>
            <person name="Jiang Y.T."/>
            <person name="Sun W.H."/>
            <person name="Chen J."/>
            <person name="Chen Y.Q."/>
            <person name="Ai Y."/>
            <person name="Zhai J.W."/>
            <person name="Wu S.S."/>
            <person name="Zhou Z."/>
            <person name="Hsiao Y.Y."/>
            <person name="Wu W.L."/>
            <person name="Chen Y.Y."/>
            <person name="Lin Y.F."/>
            <person name="Hsu J.L."/>
            <person name="Li C.Y."/>
            <person name="Wang Z.W."/>
            <person name="Zhao X."/>
            <person name="Zhong W.Y."/>
            <person name="Ma X.K."/>
            <person name="Ma L."/>
            <person name="Huang J."/>
            <person name="Chen G.Z."/>
            <person name="Huang M.Z."/>
            <person name="Huang L."/>
            <person name="Peng D.H."/>
            <person name="Luo Y.B."/>
            <person name="Zou S.Q."/>
            <person name="Chen S.P."/>
            <person name="Lan S."/>
            <person name="Tsai W.C."/>
            <person name="Van de Peer Y."/>
            <person name="Liu Z.J."/>
        </authorList>
    </citation>
    <scope>NUCLEOTIDE SEQUENCE [LARGE SCALE GENOMIC DNA]</scope>
    <source>
        <strain evidence="2">Lor288</strain>
    </source>
</reference>
<dbReference type="SUPFAM" id="SSF50978">
    <property type="entry name" value="WD40 repeat-like"/>
    <property type="match status" value="1"/>
</dbReference>
<dbReference type="Proteomes" id="UP001412067">
    <property type="component" value="Unassembled WGS sequence"/>
</dbReference>
<dbReference type="InterPro" id="IPR015943">
    <property type="entry name" value="WD40/YVTN_repeat-like_dom_sf"/>
</dbReference>
<feature type="region of interest" description="Disordered" evidence="1">
    <location>
        <begin position="20"/>
        <end position="67"/>
    </location>
</feature>
<comment type="caution">
    <text evidence="2">The sequence shown here is derived from an EMBL/GenBank/DDBJ whole genome shotgun (WGS) entry which is preliminary data.</text>
</comment>
<organism evidence="2 3">
    <name type="scientific">Platanthera guangdongensis</name>
    <dbReference type="NCBI Taxonomy" id="2320717"/>
    <lineage>
        <taxon>Eukaryota</taxon>
        <taxon>Viridiplantae</taxon>
        <taxon>Streptophyta</taxon>
        <taxon>Embryophyta</taxon>
        <taxon>Tracheophyta</taxon>
        <taxon>Spermatophyta</taxon>
        <taxon>Magnoliopsida</taxon>
        <taxon>Liliopsida</taxon>
        <taxon>Asparagales</taxon>
        <taxon>Orchidaceae</taxon>
        <taxon>Orchidoideae</taxon>
        <taxon>Orchideae</taxon>
        <taxon>Orchidinae</taxon>
        <taxon>Platanthera</taxon>
    </lineage>
</organism>
<feature type="compositionally biased region" description="Basic and acidic residues" evidence="1">
    <location>
        <begin position="27"/>
        <end position="42"/>
    </location>
</feature>
<protein>
    <submittedName>
        <fullName evidence="2">Uncharacterized protein</fullName>
    </submittedName>
</protein>
<evidence type="ECO:0000313" key="3">
    <source>
        <dbReference type="Proteomes" id="UP001412067"/>
    </source>
</evidence>
<dbReference type="InterPro" id="IPR036322">
    <property type="entry name" value="WD40_repeat_dom_sf"/>
</dbReference>
<dbReference type="EMBL" id="JBBWWR010000010">
    <property type="protein sequence ID" value="KAK8960793.1"/>
    <property type="molecule type" value="Genomic_DNA"/>
</dbReference>
<accession>A0ABR2M9Q9</accession>
<dbReference type="Gene3D" id="2.130.10.10">
    <property type="entry name" value="YVTN repeat-like/Quinoprotein amine dehydrogenase"/>
    <property type="match status" value="1"/>
</dbReference>
<evidence type="ECO:0000256" key="1">
    <source>
        <dbReference type="SAM" id="MobiDB-lite"/>
    </source>
</evidence>
<keyword evidence="3" id="KW-1185">Reference proteome</keyword>
<feature type="compositionally biased region" description="Basic and acidic residues" evidence="1">
    <location>
        <begin position="49"/>
        <end position="64"/>
    </location>
</feature>
<gene>
    <name evidence="2" type="ORF">KSP40_PGU012409</name>
</gene>
<proteinExistence type="predicted"/>
<evidence type="ECO:0000313" key="2">
    <source>
        <dbReference type="EMBL" id="KAK8960793.1"/>
    </source>
</evidence>
<name>A0ABR2M9Q9_9ASPA</name>
<sequence length="277" mass="30702">MQTGRKRAVCGIESREPDLEWQWSGNKRGEGFHGRDAGELQRSDLSSQQRRDAGELQAHDESRKPKAVVAGLGRRTRAEEFPGEELARVLGHWVVAAGLGERIGAGYVPEMETPMFTSDSRMLCACLWDLVTGLEGGRCAGGGAMAGDEKHDLRKGAVSVDGLFCCTISSDQSVKIYDVVNYDMMVMLRLPFVPGAIEWVYKQGDVKAKLAISDCHSHFVHVYDAHAGYEPILSREIHMAPLKVMRYNHTYDIVISADVKGVLEYWSPTTLKFPEEG</sequence>